<comment type="cofactor">
    <cofactor evidence="1">
        <name>Fe(2+)</name>
        <dbReference type="ChEBI" id="CHEBI:29033"/>
    </cofactor>
</comment>
<dbReference type="Gene3D" id="2.60.120.620">
    <property type="entry name" value="q2cbj1_9rhob like domain"/>
    <property type="match status" value="1"/>
</dbReference>
<dbReference type="Pfam" id="PF05721">
    <property type="entry name" value="PhyH"/>
    <property type="match status" value="1"/>
</dbReference>
<dbReference type="GO" id="GO:0005506">
    <property type="term" value="F:iron ion binding"/>
    <property type="evidence" value="ECO:0007669"/>
    <property type="project" value="UniProtKB-ARBA"/>
</dbReference>
<dbReference type="PANTHER" id="PTHR20883">
    <property type="entry name" value="PHYTANOYL-COA DIOXYGENASE DOMAIN CONTAINING 1"/>
    <property type="match status" value="1"/>
</dbReference>
<sequence>MTASIASAAPSATQRFHFDTQGYLVVEDFLAPDHVQRLRSALAGAIERRRRDLPAGWKAVWPPRNRHDLTQVHGAKSTRILNILEDDPLFLELLTWPALVPFVHAFCNPQPHYHASDAIVEDAADFAHRADGWHIDGSDNGYRNLGGAIPLLQLKVGYYLTDMTEPFRGNLTLVPGSHLSRAELGLEDRRRREFFPGAKQICAPAGSLILFHNAIWHTASPYADGAPGRQMLYYAYEHPWMMASTAHWGYSKAFYNDRLTPEQRGYFHGFVFDPPELR</sequence>
<reference evidence="2" key="1">
    <citation type="submission" date="2021-08" db="EMBL/GenBank/DDBJ databases">
        <title>Genome of a novel bacterium of the phylum Verrucomicrobia, Oleiharenicola sp. KSB-15.</title>
        <authorList>
            <person name="Chung J.-H."/>
            <person name="Ahn J.-H."/>
            <person name="Yoon Y."/>
            <person name="Kim D.-Y."/>
            <person name="An S.-H."/>
            <person name="Park I."/>
            <person name="Yeon J."/>
        </authorList>
    </citation>
    <scope>NUCLEOTIDE SEQUENCE</scope>
    <source>
        <strain evidence="2">KSB-15</strain>
    </source>
</reference>
<dbReference type="EMBL" id="CP080507">
    <property type="protein sequence ID" value="QYM78739.1"/>
    <property type="molecule type" value="Genomic_DNA"/>
</dbReference>
<evidence type="ECO:0000313" key="2">
    <source>
        <dbReference type="EMBL" id="QYM78739.1"/>
    </source>
</evidence>
<dbReference type="SUPFAM" id="SSF51197">
    <property type="entry name" value="Clavaminate synthase-like"/>
    <property type="match status" value="1"/>
</dbReference>
<keyword evidence="2" id="KW-0223">Dioxygenase</keyword>
<dbReference type="InterPro" id="IPR008775">
    <property type="entry name" value="Phytyl_CoA_dOase-like"/>
</dbReference>
<dbReference type="Proteomes" id="UP000825051">
    <property type="component" value="Chromosome"/>
</dbReference>
<dbReference type="KEGG" id="ole:K0B96_15765"/>
<accession>A0A8F9TVW8</accession>
<gene>
    <name evidence="2" type="ORF">K0B96_15765</name>
</gene>
<organism evidence="2 3">
    <name type="scientific">Horticoccus luteus</name>
    <dbReference type="NCBI Taxonomy" id="2862869"/>
    <lineage>
        <taxon>Bacteria</taxon>
        <taxon>Pseudomonadati</taxon>
        <taxon>Verrucomicrobiota</taxon>
        <taxon>Opitutia</taxon>
        <taxon>Opitutales</taxon>
        <taxon>Opitutaceae</taxon>
        <taxon>Horticoccus</taxon>
    </lineage>
</organism>
<dbReference type="RefSeq" id="WP_220161843.1">
    <property type="nucleotide sequence ID" value="NZ_CP080507.1"/>
</dbReference>
<evidence type="ECO:0000313" key="3">
    <source>
        <dbReference type="Proteomes" id="UP000825051"/>
    </source>
</evidence>
<protein>
    <submittedName>
        <fullName evidence="2">Phytanoyl-CoA dioxygenase family protein</fullName>
    </submittedName>
</protein>
<evidence type="ECO:0000256" key="1">
    <source>
        <dbReference type="ARBA" id="ARBA00001954"/>
    </source>
</evidence>
<dbReference type="GO" id="GO:0016706">
    <property type="term" value="F:2-oxoglutarate-dependent dioxygenase activity"/>
    <property type="evidence" value="ECO:0007669"/>
    <property type="project" value="UniProtKB-ARBA"/>
</dbReference>
<dbReference type="AlphaFoldDB" id="A0A8F9TVW8"/>
<dbReference type="PANTHER" id="PTHR20883:SF48">
    <property type="entry name" value="ECTOINE DIOXYGENASE"/>
    <property type="match status" value="1"/>
</dbReference>
<keyword evidence="2" id="KW-0560">Oxidoreductase</keyword>
<proteinExistence type="predicted"/>
<keyword evidence="3" id="KW-1185">Reference proteome</keyword>
<name>A0A8F9TVW8_9BACT</name>